<evidence type="ECO:0000313" key="1">
    <source>
        <dbReference type="EMBL" id="NMU81300.1"/>
    </source>
</evidence>
<accession>A0A7Y0SD56</accession>
<organism evidence="1 2">
    <name type="scientific">Vibrio parahaemolyticus</name>
    <dbReference type="NCBI Taxonomy" id="670"/>
    <lineage>
        <taxon>Bacteria</taxon>
        <taxon>Pseudomonadati</taxon>
        <taxon>Pseudomonadota</taxon>
        <taxon>Gammaproteobacteria</taxon>
        <taxon>Vibrionales</taxon>
        <taxon>Vibrionaceae</taxon>
        <taxon>Vibrio</taxon>
    </lineage>
</organism>
<sequence>IAAQHRRGLARRTMGNSALCRPVIEPMLPKSQYKMSMFFPVPETESAHVIGESTMKWGEWRTIPGAGEDALYILWRWQDCCNSGG</sequence>
<gene>
    <name evidence="1" type="ORF">HKB16_00225</name>
</gene>
<dbReference type="Proteomes" id="UP000518904">
    <property type="component" value="Unassembled WGS sequence"/>
</dbReference>
<dbReference type="InterPro" id="IPR009649">
    <property type="entry name" value="TraU"/>
</dbReference>
<dbReference type="AlphaFoldDB" id="A0A7Y0SD56"/>
<feature type="non-terminal residue" evidence="1">
    <location>
        <position position="1"/>
    </location>
</feature>
<name>A0A7Y0SD56_VIBPH</name>
<dbReference type="Pfam" id="PF06834">
    <property type="entry name" value="TraU"/>
    <property type="match status" value="1"/>
</dbReference>
<evidence type="ECO:0000313" key="2">
    <source>
        <dbReference type="Proteomes" id="UP000518904"/>
    </source>
</evidence>
<proteinExistence type="predicted"/>
<comment type="caution">
    <text evidence="1">The sequence shown here is derived from an EMBL/GenBank/DDBJ whole genome shotgun (WGS) entry which is preliminary data.</text>
</comment>
<dbReference type="EMBL" id="JABCLB010000054">
    <property type="protein sequence ID" value="NMU81300.1"/>
    <property type="molecule type" value="Genomic_DNA"/>
</dbReference>
<protein>
    <submittedName>
        <fullName evidence="1">Conjugal transfer protein TraU</fullName>
    </submittedName>
</protein>
<reference evidence="1 2" key="1">
    <citation type="submission" date="2020-04" db="EMBL/GenBank/DDBJ databases">
        <title>Whole-genome sequencing of Vibrio spp. from China reveals different genetic environments of blaCTX-M-14 among diverse lineages.</title>
        <authorList>
            <person name="Zheng Z."/>
            <person name="Ye L."/>
            <person name="Chen S."/>
        </authorList>
    </citation>
    <scope>NUCLEOTIDE SEQUENCE [LARGE SCALE GENOMIC DNA]</scope>
    <source>
        <strain evidence="1 2">Vb0551</strain>
    </source>
</reference>